<keyword evidence="2" id="KW-1185">Reference proteome</keyword>
<sequence length="257" mass="29495">MEFIEIERIQVEDLVENIATTIDGFFTANNTSASFRWRDFSIKSYIPYVKSGARPFICSSFCGKKVAYTTEHEVIVMDTRGKKLSGYSCSGIKPSGVSFDSDGNIIVCLSDSQPEQIKFDGTSRRSLKTGFVHFPINIIFHPEDQIKDKLDSLSSLHYCITEQQEENKRQIAALCTSKEAIYSSFANRIEEAKMYLDQAHEQWLKRFEIEYAHQTDQIEVVLDELNRFDFKVTEARSMLSSVLDNSSDKHVFIFSRK</sequence>
<dbReference type="Proteomes" id="UP000005408">
    <property type="component" value="Unassembled WGS sequence"/>
</dbReference>
<dbReference type="AlphaFoldDB" id="A0A8W8MT48"/>
<protein>
    <submittedName>
        <fullName evidence="1">Uncharacterized protein</fullName>
    </submittedName>
</protein>
<accession>A0A8W8MT48</accession>
<name>A0A8W8MT48_MAGGI</name>
<organism evidence="1 2">
    <name type="scientific">Magallana gigas</name>
    <name type="common">Pacific oyster</name>
    <name type="synonym">Crassostrea gigas</name>
    <dbReference type="NCBI Taxonomy" id="29159"/>
    <lineage>
        <taxon>Eukaryota</taxon>
        <taxon>Metazoa</taxon>
        <taxon>Spiralia</taxon>
        <taxon>Lophotrochozoa</taxon>
        <taxon>Mollusca</taxon>
        <taxon>Bivalvia</taxon>
        <taxon>Autobranchia</taxon>
        <taxon>Pteriomorphia</taxon>
        <taxon>Ostreida</taxon>
        <taxon>Ostreoidea</taxon>
        <taxon>Ostreidae</taxon>
        <taxon>Magallana</taxon>
    </lineage>
</organism>
<evidence type="ECO:0000313" key="1">
    <source>
        <dbReference type="EnsemblMetazoa" id="G34945.1:cds"/>
    </source>
</evidence>
<reference evidence="1" key="1">
    <citation type="submission" date="2022-08" db="UniProtKB">
        <authorList>
            <consortium name="EnsemblMetazoa"/>
        </authorList>
    </citation>
    <scope>IDENTIFICATION</scope>
    <source>
        <strain evidence="1">05x7-T-G4-1.051#20</strain>
    </source>
</reference>
<evidence type="ECO:0000313" key="2">
    <source>
        <dbReference type="Proteomes" id="UP000005408"/>
    </source>
</evidence>
<dbReference type="SUPFAM" id="SSF101898">
    <property type="entry name" value="NHL repeat"/>
    <property type="match status" value="1"/>
</dbReference>
<proteinExistence type="predicted"/>
<dbReference type="EnsemblMetazoa" id="G34945.1">
    <property type="protein sequence ID" value="G34945.1:cds"/>
    <property type="gene ID" value="G34945"/>
</dbReference>